<feature type="transmembrane region" description="Helical" evidence="1">
    <location>
        <begin position="115"/>
        <end position="134"/>
    </location>
</feature>
<dbReference type="GeneID" id="24097905"/>
<keyword evidence="1" id="KW-0472">Membrane</keyword>
<organism evidence="2 3">
    <name type="scientific">Fibroporia radiculosa</name>
    <dbReference type="NCBI Taxonomy" id="599839"/>
    <lineage>
        <taxon>Eukaryota</taxon>
        <taxon>Fungi</taxon>
        <taxon>Dikarya</taxon>
        <taxon>Basidiomycota</taxon>
        <taxon>Agaricomycotina</taxon>
        <taxon>Agaricomycetes</taxon>
        <taxon>Polyporales</taxon>
        <taxon>Fibroporiaceae</taxon>
        <taxon>Fibroporia</taxon>
    </lineage>
</organism>
<dbReference type="Proteomes" id="UP000006352">
    <property type="component" value="Unassembled WGS sequence"/>
</dbReference>
<gene>
    <name evidence="2" type="ORF">FIBRA_05109</name>
</gene>
<dbReference type="RefSeq" id="XP_012182277.1">
    <property type="nucleotide sequence ID" value="XM_012326887.1"/>
</dbReference>
<evidence type="ECO:0000313" key="2">
    <source>
        <dbReference type="EMBL" id="CCM02994.1"/>
    </source>
</evidence>
<keyword evidence="1" id="KW-0812">Transmembrane</keyword>
<evidence type="ECO:0000313" key="3">
    <source>
        <dbReference type="Proteomes" id="UP000006352"/>
    </source>
</evidence>
<proteinExistence type="predicted"/>
<protein>
    <submittedName>
        <fullName evidence="2">Uncharacterized protein</fullName>
    </submittedName>
</protein>
<dbReference type="AlphaFoldDB" id="J4H3B7"/>
<name>J4H3B7_9APHY</name>
<dbReference type="InParanoid" id="J4H3B7"/>
<evidence type="ECO:0000256" key="1">
    <source>
        <dbReference type="SAM" id="Phobius"/>
    </source>
</evidence>
<keyword evidence="1" id="KW-1133">Transmembrane helix</keyword>
<sequence length="265" mass="30282">MQSLFRSAKSFRPLFLRPTPSLHRQGVESLESFQPLYERKPPWWTRWTYLLVGADLVVTFSACELTWNHWSRWEPLSEASKSPSPATVATNASALDADTKETKGHYALRPWWQRAPFAGGQFFLGVAVGVLILVSRSRVIRKLYILPPSNQSGALPSQGSSAVVSSHDRRVLIQSVHHFRNQGKLFPMQDCALERGHDDAEIILRINNVRGQHWFGLQNSTVNGQTLPVWQARDEIFKTWYGDEQGKKMRMEERWKSGPVLNKDT</sequence>
<reference evidence="2 3" key="1">
    <citation type="journal article" date="2012" name="Appl. Environ. Microbiol.">
        <title>Short-read sequencing for genomic analysis of the brown rot fungus Fibroporia radiculosa.</title>
        <authorList>
            <person name="Tang J.D."/>
            <person name="Perkins A.D."/>
            <person name="Sonstegard T.S."/>
            <person name="Schroeder S.G."/>
            <person name="Burgess S.C."/>
            <person name="Diehl S.V."/>
        </authorList>
    </citation>
    <scope>NUCLEOTIDE SEQUENCE [LARGE SCALE GENOMIC DNA]</scope>
    <source>
        <strain evidence="2 3">TFFH 294</strain>
    </source>
</reference>
<accession>J4H3B7</accession>
<dbReference type="HOGENOM" id="CLU_091761_0_0_1"/>
<keyword evidence="3" id="KW-1185">Reference proteome</keyword>
<dbReference type="EMBL" id="HE797096">
    <property type="protein sequence ID" value="CCM02994.1"/>
    <property type="molecule type" value="Genomic_DNA"/>
</dbReference>
<dbReference type="OrthoDB" id="2607755at2759"/>